<keyword evidence="3" id="KW-1185">Reference proteome</keyword>
<reference evidence="2 3" key="1">
    <citation type="journal article" date="2013" name="ISME J.">
        <title>A metabolic model for members of the genus Tetrasphaera involved in enhanced biological phosphorus removal.</title>
        <authorList>
            <person name="Kristiansen R."/>
            <person name="Nguyen H.T.T."/>
            <person name="Saunders A.M."/>
            <person name="Nielsen J.L."/>
            <person name="Wimmer R."/>
            <person name="Le V.Q."/>
            <person name="McIlroy S.J."/>
            <person name="Petrovski S."/>
            <person name="Seviour R.J."/>
            <person name="Calteau A."/>
            <person name="Nielsen K.L."/>
            <person name="Nielsen P.H."/>
        </authorList>
    </citation>
    <scope>NUCLEOTIDE SEQUENCE [LARGE SCALE GENOMIC DNA]</scope>
    <source>
        <strain evidence="2 3">Lp2</strain>
    </source>
</reference>
<organism evidence="2 3">
    <name type="scientific">Phycicoccus elongatus Lp2</name>
    <dbReference type="NCBI Taxonomy" id="1193181"/>
    <lineage>
        <taxon>Bacteria</taxon>
        <taxon>Bacillati</taxon>
        <taxon>Actinomycetota</taxon>
        <taxon>Actinomycetes</taxon>
        <taxon>Micrococcales</taxon>
        <taxon>Intrasporangiaceae</taxon>
        <taxon>Phycicoccus</taxon>
    </lineage>
</organism>
<name>N0E5S8_9MICO</name>
<sequence>MAGADVMVSLASGAVAQLVARLVRNEKARGSNPLSSTNRKSRLPSALFVSMLLGGLTPPNVRRVDGIPTTLTDASRSGPAQRPASGRHTNHGAGRKG</sequence>
<dbReference type="AntiFam" id="ANF00010">
    <property type="entry name" value="tRNA translation"/>
</dbReference>
<gene>
    <name evidence="2" type="ORF">BN10_630013</name>
</gene>
<dbReference type="STRING" id="1193181.BN10_630013"/>
<dbReference type="Proteomes" id="UP000013167">
    <property type="component" value="Unassembled WGS sequence"/>
</dbReference>
<comment type="caution">
    <text evidence="2">The sequence shown here is derived from an EMBL/GenBank/DDBJ whole genome shotgun (WGS) entry which is preliminary data.</text>
</comment>
<dbReference type="EMBL" id="CAIZ01000134">
    <property type="protein sequence ID" value="CCH70659.1"/>
    <property type="molecule type" value="Genomic_DNA"/>
</dbReference>
<feature type="compositionally biased region" description="Basic residues" evidence="1">
    <location>
        <begin position="88"/>
        <end position="97"/>
    </location>
</feature>
<accession>N0E5S8</accession>
<evidence type="ECO:0000313" key="2">
    <source>
        <dbReference type="EMBL" id="CCH70659.1"/>
    </source>
</evidence>
<protein>
    <submittedName>
        <fullName evidence="2">Uncharacterized protein</fullName>
    </submittedName>
</protein>
<dbReference type="AlphaFoldDB" id="N0E5S8"/>
<dbReference type="HOGENOM" id="CLU_2345704_0_0_11"/>
<evidence type="ECO:0000313" key="3">
    <source>
        <dbReference type="Proteomes" id="UP000013167"/>
    </source>
</evidence>
<evidence type="ECO:0000256" key="1">
    <source>
        <dbReference type="SAM" id="MobiDB-lite"/>
    </source>
</evidence>
<feature type="region of interest" description="Disordered" evidence="1">
    <location>
        <begin position="59"/>
        <end position="97"/>
    </location>
</feature>
<proteinExistence type="predicted"/>